<evidence type="ECO:0000313" key="2">
    <source>
        <dbReference type="Proteomes" id="UP001480082"/>
    </source>
</evidence>
<organism evidence="1 2">
    <name type="scientific">Mesorhizobium australicum</name>
    <dbReference type="NCBI Taxonomy" id="536018"/>
    <lineage>
        <taxon>Bacteria</taxon>
        <taxon>Pseudomonadati</taxon>
        <taxon>Pseudomonadota</taxon>
        <taxon>Alphaproteobacteria</taxon>
        <taxon>Hyphomicrobiales</taxon>
        <taxon>Phyllobacteriaceae</taxon>
        <taxon>Mesorhizobium</taxon>
    </lineage>
</organism>
<keyword evidence="2" id="KW-1185">Reference proteome</keyword>
<reference evidence="1 2" key="1">
    <citation type="journal article" date="2024" name="Proc. Natl. Acad. Sci. U.S.A.">
        <title>The evolutionary genomics of adaptation to stress in wild rhizobium bacteria.</title>
        <authorList>
            <person name="Kehlet-Delgado H."/>
            <person name="Montoya A.P."/>
            <person name="Jensen K.T."/>
            <person name="Wendlandt C.E."/>
            <person name="Dexheimer C."/>
            <person name="Roberts M."/>
            <person name="Torres Martinez L."/>
            <person name="Friesen M.L."/>
            <person name="Griffitts J.S."/>
            <person name="Porter S.S."/>
        </authorList>
    </citation>
    <scope>NUCLEOTIDE SEQUENCE [LARGE SCALE GENOMIC DNA]</scope>
    <source>
        <strain evidence="1 2">M0468</strain>
    </source>
</reference>
<comment type="caution">
    <text evidence="1">The sequence shown here is derived from an EMBL/GenBank/DDBJ whole genome shotgun (WGS) entry which is preliminary data.</text>
</comment>
<dbReference type="Proteomes" id="UP001480082">
    <property type="component" value="Unassembled WGS sequence"/>
</dbReference>
<gene>
    <name evidence="1" type="ORF">NKI81_13975</name>
</gene>
<accession>A0ACC6T020</accession>
<protein>
    <submittedName>
        <fullName evidence="1">Uncharacterized protein</fullName>
    </submittedName>
</protein>
<proteinExistence type="predicted"/>
<sequence>MPNAPVQAAAEGMPEINRRLTLMGGLSAAAAAIVGGSTAALASPGHRRLPATPLLPRADLLQAYNEWLYYERRLLIREIYHDEHPDWQIMERYVPCNTIASHYHFPLQKTAGSQTWETMPTPATRALLVLQAVGVDFGQRDRT</sequence>
<evidence type="ECO:0000313" key="1">
    <source>
        <dbReference type="EMBL" id="MER9285060.1"/>
    </source>
</evidence>
<dbReference type="EMBL" id="JAMYRI010000007">
    <property type="protein sequence ID" value="MER9285060.1"/>
    <property type="molecule type" value="Genomic_DNA"/>
</dbReference>
<name>A0ACC6T020_9HYPH</name>